<proteinExistence type="predicted"/>
<evidence type="ECO:0000313" key="2">
    <source>
        <dbReference type="EMBL" id="KFF05410.1"/>
    </source>
</evidence>
<dbReference type="Proteomes" id="UP000028715">
    <property type="component" value="Unassembled WGS sequence"/>
</dbReference>
<evidence type="ECO:0000259" key="1">
    <source>
        <dbReference type="Pfam" id="PF16542"/>
    </source>
</evidence>
<accession>A0A085ZLU6</accession>
<dbReference type="eggNOG" id="COG0639">
    <property type="taxonomic scope" value="Bacteria"/>
</dbReference>
<dbReference type="InterPro" id="IPR032380">
    <property type="entry name" value="PNKP_ligase_dom"/>
</dbReference>
<dbReference type="EMBL" id="JPRL01000001">
    <property type="protein sequence ID" value="KFF05410.1"/>
    <property type="molecule type" value="Genomic_DNA"/>
</dbReference>
<keyword evidence="3" id="KW-1185">Reference proteome</keyword>
<comment type="caution">
    <text evidence="2">The sequence shown here is derived from an EMBL/GenBank/DDBJ whole genome shotgun (WGS) entry which is preliminary data.</text>
</comment>
<feature type="domain" description="Polynucleotide kinase-phosphatase ligase" evidence="1">
    <location>
        <begin position="22"/>
        <end position="354"/>
    </location>
</feature>
<dbReference type="RefSeq" id="WP_035682795.1">
    <property type="nucleotide sequence ID" value="NZ_JPRL01000001.1"/>
</dbReference>
<organism evidence="2 3">
    <name type="scientific">Flavobacterium reichenbachii</name>
    <dbReference type="NCBI Taxonomy" id="362418"/>
    <lineage>
        <taxon>Bacteria</taxon>
        <taxon>Pseudomonadati</taxon>
        <taxon>Bacteroidota</taxon>
        <taxon>Flavobacteriia</taxon>
        <taxon>Flavobacteriales</taxon>
        <taxon>Flavobacteriaceae</taxon>
        <taxon>Flavobacterium</taxon>
    </lineage>
</organism>
<dbReference type="Gene3D" id="3.30.470.30">
    <property type="entry name" value="DNA ligase/mRNA capping enzyme"/>
    <property type="match status" value="2"/>
</dbReference>
<evidence type="ECO:0000313" key="3">
    <source>
        <dbReference type="Proteomes" id="UP000028715"/>
    </source>
</evidence>
<dbReference type="STRING" id="362418.IW19_07650"/>
<gene>
    <name evidence="2" type="ORF">IW19_07650</name>
</gene>
<dbReference type="AlphaFoldDB" id="A0A085ZLU6"/>
<dbReference type="Pfam" id="PF16542">
    <property type="entry name" value="PNKP_ligase"/>
    <property type="match status" value="1"/>
</dbReference>
<sequence>MLDYKVRNRIEWFCKNKINDFSPTISPAPKSKSRNEIESIEEAVDYYLKNGVTAFVVQKKYMGSYCTIYLKRNLEETYFVSRNGFKMDHIDVEKAINSLKELHAKMLAAFPDFDTLLLASELLPWKVLGAGLIEKEFTGYYDALQTHNSYLKTSGLLEKLTAVKNEESFTAYISDKKQLTRKEFGSKHKSHIVRQYDALQAVKIPDLEKQQESLNVFKNQIDTFGIEAALYFKPFTILKEVKISGEEVLPNSNLTYELVNEDAFLHLEITASNREEKLKEIYAFFEKLTGANEEGIMIKPVQNYIKNLPPCFKVRNNNYLTMIYGVNFHQDFDHYFEKRNVKKKMEQSINGWEINQKMLQIPYKDLEEENYLMRLLLLKRINNEEIEKTLDPRL</sequence>
<name>A0A085ZLU6_9FLAO</name>
<protein>
    <recommendedName>
        <fullName evidence="1">Polynucleotide kinase-phosphatase ligase domain-containing protein</fullName>
    </recommendedName>
</protein>
<dbReference type="OrthoDB" id="9808081at2"/>
<reference evidence="2 3" key="1">
    <citation type="submission" date="2014-07" db="EMBL/GenBank/DDBJ databases">
        <title>Genome of Flavobacterium reichenbachii LMG 25512.</title>
        <authorList>
            <person name="Stropko S.J."/>
            <person name="Pipes S.E."/>
            <person name="Newman J.D."/>
        </authorList>
    </citation>
    <scope>NUCLEOTIDE SEQUENCE [LARGE SCALE GENOMIC DNA]</scope>
    <source>
        <strain evidence="2 3">LMG 25512</strain>
    </source>
</reference>